<dbReference type="InterPro" id="IPR004839">
    <property type="entry name" value="Aminotransferase_I/II_large"/>
</dbReference>
<dbReference type="Gene3D" id="3.40.640.10">
    <property type="entry name" value="Type I PLP-dependent aspartate aminotransferase-like (Major domain)"/>
    <property type="match status" value="1"/>
</dbReference>
<evidence type="ECO:0000259" key="2">
    <source>
        <dbReference type="Pfam" id="PF00155"/>
    </source>
</evidence>
<proteinExistence type="predicted"/>
<dbReference type="GO" id="GO:0030170">
    <property type="term" value="F:pyridoxal phosphate binding"/>
    <property type="evidence" value="ECO:0007669"/>
    <property type="project" value="InterPro"/>
</dbReference>
<accession>A0AAD3H7P9</accession>
<dbReference type="PANTHER" id="PTHR43795">
    <property type="entry name" value="BIFUNCTIONAL ASPARTATE AMINOTRANSFERASE AND GLUTAMATE/ASPARTATE-PREPHENATE AMINOTRANSFERASE-RELATED"/>
    <property type="match status" value="1"/>
</dbReference>
<comment type="caution">
    <text evidence="3">The sequence shown here is derived from an EMBL/GenBank/DDBJ whole genome shotgun (WGS) entry which is preliminary data.</text>
</comment>
<protein>
    <submittedName>
        <fullName evidence="3">1-aminocyclopropane-1-carboxylate synthase</fullName>
    </submittedName>
</protein>
<dbReference type="Gene3D" id="3.90.1150.10">
    <property type="entry name" value="Aspartate Aminotransferase, domain 1"/>
    <property type="match status" value="1"/>
</dbReference>
<evidence type="ECO:0000313" key="3">
    <source>
        <dbReference type="EMBL" id="GFH53073.1"/>
    </source>
</evidence>
<dbReference type="InterPro" id="IPR015421">
    <property type="entry name" value="PyrdxlP-dep_Trfase_major"/>
</dbReference>
<sequence length="516" mass="58196">MLWFRRKKQFSCDDEELEGVPDLVSPRGAAAMQKGSSYWESFIMCLKDPCDPKMNPEGYIALCTAENKLIQETLACRLMQMGTAVTAFSDSSSFCHASSLGLFNAREAVAYFLQKRFLHRINTSKVIHRVESLTAPLESLDQSISGSRHYDDIELEINPEHIAFGAGVNSLLSQLLYIIASPGEAVLIPAPYYATYEYDIKTLPECAVVPVYMDNPLIGPTPKDLQNSFEIAEKQGYSVRALLMTNPNDPLGVIYNPEILKNAVKWARSKRIHTIMNEIYALSVRATCASDDFQSIIKVFDNDLSTDIHFLYSLSKDFGAAGFRFGVIYTQNQKVLQALANLNIFAGVSNPIQMIMSDLLLDDEFVDSFLEESRMKLWQSYQICRQKLEEMVIPYIISNAGLFIYVDFSSLLPEQTFEGEAKLAALIESVGRIVMTPGASQRDCKPGMFRICYAWVSPALLEIAMERLSYIVLQIRRHEWGDLLLGNWTKEVTKCGTHLSSRRSTQNFSDLILQEM</sequence>
<name>A0AAD3H7P9_9STRA</name>
<dbReference type="EMBL" id="BLLK01000046">
    <property type="protein sequence ID" value="GFH53073.1"/>
    <property type="molecule type" value="Genomic_DNA"/>
</dbReference>
<dbReference type="Pfam" id="PF00155">
    <property type="entry name" value="Aminotran_1_2"/>
    <property type="match status" value="1"/>
</dbReference>
<dbReference type="GO" id="GO:0006520">
    <property type="term" value="P:amino acid metabolic process"/>
    <property type="evidence" value="ECO:0007669"/>
    <property type="project" value="TreeGrafter"/>
</dbReference>
<reference evidence="3 4" key="1">
    <citation type="journal article" date="2021" name="Sci. Rep.">
        <title>The genome of the diatom Chaetoceros tenuissimus carries an ancient integrated fragment of an extant virus.</title>
        <authorList>
            <person name="Hongo Y."/>
            <person name="Kimura K."/>
            <person name="Takaki Y."/>
            <person name="Yoshida Y."/>
            <person name="Baba S."/>
            <person name="Kobayashi G."/>
            <person name="Nagasaki K."/>
            <person name="Hano T."/>
            <person name="Tomaru Y."/>
        </authorList>
    </citation>
    <scope>NUCLEOTIDE SEQUENCE [LARGE SCALE GENOMIC DNA]</scope>
    <source>
        <strain evidence="3 4">NIES-3715</strain>
    </source>
</reference>
<dbReference type="InterPro" id="IPR015422">
    <property type="entry name" value="PyrdxlP-dep_Trfase_small"/>
</dbReference>
<gene>
    <name evidence="3" type="ORF">CTEN210_09549</name>
</gene>
<dbReference type="Proteomes" id="UP001054902">
    <property type="component" value="Unassembled WGS sequence"/>
</dbReference>
<dbReference type="PANTHER" id="PTHR43795:SF39">
    <property type="entry name" value="AMINOTRANSFERASE CLASS I_CLASSII DOMAIN-CONTAINING PROTEIN"/>
    <property type="match status" value="1"/>
</dbReference>
<keyword evidence="1" id="KW-0663">Pyridoxal phosphate</keyword>
<dbReference type="SUPFAM" id="SSF53383">
    <property type="entry name" value="PLP-dependent transferases"/>
    <property type="match status" value="1"/>
</dbReference>
<evidence type="ECO:0000313" key="4">
    <source>
        <dbReference type="Proteomes" id="UP001054902"/>
    </source>
</evidence>
<dbReference type="GO" id="GO:0008483">
    <property type="term" value="F:transaminase activity"/>
    <property type="evidence" value="ECO:0007669"/>
    <property type="project" value="TreeGrafter"/>
</dbReference>
<dbReference type="AlphaFoldDB" id="A0AAD3H7P9"/>
<feature type="domain" description="Aminotransferase class I/classII large" evidence="2">
    <location>
        <begin position="151"/>
        <end position="468"/>
    </location>
</feature>
<dbReference type="InterPro" id="IPR015424">
    <property type="entry name" value="PyrdxlP-dep_Trfase"/>
</dbReference>
<dbReference type="PRINTS" id="PR00753">
    <property type="entry name" value="ACCSYNTHASE"/>
</dbReference>
<dbReference type="CDD" id="cd00609">
    <property type="entry name" value="AAT_like"/>
    <property type="match status" value="1"/>
</dbReference>
<keyword evidence="4" id="KW-1185">Reference proteome</keyword>
<evidence type="ECO:0000256" key="1">
    <source>
        <dbReference type="ARBA" id="ARBA00022898"/>
    </source>
</evidence>
<organism evidence="3 4">
    <name type="scientific">Chaetoceros tenuissimus</name>
    <dbReference type="NCBI Taxonomy" id="426638"/>
    <lineage>
        <taxon>Eukaryota</taxon>
        <taxon>Sar</taxon>
        <taxon>Stramenopiles</taxon>
        <taxon>Ochrophyta</taxon>
        <taxon>Bacillariophyta</taxon>
        <taxon>Coscinodiscophyceae</taxon>
        <taxon>Chaetocerotophycidae</taxon>
        <taxon>Chaetocerotales</taxon>
        <taxon>Chaetocerotaceae</taxon>
        <taxon>Chaetoceros</taxon>
    </lineage>
</organism>
<dbReference type="InterPro" id="IPR050478">
    <property type="entry name" value="Ethylene_sulfur-biosynth"/>
</dbReference>